<sequence length="58" mass="6188">MTNDACLASSVLHLVVLLLVCNSIAHYLADLGVSLMPGDIQLWPDMLPVLVVDNLLSA</sequence>
<dbReference type="Proteomes" id="UP000298652">
    <property type="component" value="Chromosome 3"/>
</dbReference>
<keyword evidence="3" id="KW-1185">Reference proteome</keyword>
<dbReference type="Gramene" id="TKW25013">
    <property type="protein sequence ID" value="TKW25013"/>
    <property type="gene ID" value="SEVIR_3G088550v2"/>
</dbReference>
<evidence type="ECO:0000313" key="2">
    <source>
        <dbReference type="EMBL" id="TKW25013.1"/>
    </source>
</evidence>
<keyword evidence="1" id="KW-0732">Signal</keyword>
<evidence type="ECO:0000256" key="1">
    <source>
        <dbReference type="SAM" id="SignalP"/>
    </source>
</evidence>
<protein>
    <submittedName>
        <fullName evidence="2">Uncharacterized protein</fullName>
    </submittedName>
</protein>
<reference evidence="2" key="1">
    <citation type="submission" date="2019-03" db="EMBL/GenBank/DDBJ databases">
        <title>WGS assembly of Setaria viridis.</title>
        <authorList>
            <person name="Huang P."/>
            <person name="Jenkins J."/>
            <person name="Grimwood J."/>
            <person name="Barry K."/>
            <person name="Healey A."/>
            <person name="Mamidi S."/>
            <person name="Sreedasyam A."/>
            <person name="Shu S."/>
            <person name="Feldman M."/>
            <person name="Wu J."/>
            <person name="Yu Y."/>
            <person name="Chen C."/>
            <person name="Johnson J."/>
            <person name="Rokhsar D."/>
            <person name="Baxter I."/>
            <person name="Schmutz J."/>
            <person name="Brutnell T."/>
            <person name="Kellogg E."/>
        </authorList>
    </citation>
    <scope>NUCLEOTIDE SEQUENCE [LARGE SCALE GENOMIC DNA]</scope>
</reference>
<feature type="chain" id="PRO_5020813835" evidence="1">
    <location>
        <begin position="26"/>
        <end position="58"/>
    </location>
</feature>
<proteinExistence type="predicted"/>
<gene>
    <name evidence="2" type="ORF">SEVIR_3G088550v2</name>
</gene>
<evidence type="ECO:0000313" key="3">
    <source>
        <dbReference type="Proteomes" id="UP000298652"/>
    </source>
</evidence>
<organism evidence="2 3">
    <name type="scientific">Setaria viridis</name>
    <name type="common">Green bristlegrass</name>
    <name type="synonym">Setaria italica subsp. viridis</name>
    <dbReference type="NCBI Taxonomy" id="4556"/>
    <lineage>
        <taxon>Eukaryota</taxon>
        <taxon>Viridiplantae</taxon>
        <taxon>Streptophyta</taxon>
        <taxon>Embryophyta</taxon>
        <taxon>Tracheophyta</taxon>
        <taxon>Spermatophyta</taxon>
        <taxon>Magnoliopsida</taxon>
        <taxon>Liliopsida</taxon>
        <taxon>Poales</taxon>
        <taxon>Poaceae</taxon>
        <taxon>PACMAD clade</taxon>
        <taxon>Panicoideae</taxon>
        <taxon>Panicodae</taxon>
        <taxon>Paniceae</taxon>
        <taxon>Cenchrinae</taxon>
        <taxon>Setaria</taxon>
    </lineage>
</organism>
<name>A0A4U6VB48_SETVI</name>
<accession>A0A4U6VB48</accession>
<feature type="signal peptide" evidence="1">
    <location>
        <begin position="1"/>
        <end position="25"/>
    </location>
</feature>
<dbReference type="EMBL" id="CM016554">
    <property type="protein sequence ID" value="TKW25013.1"/>
    <property type="molecule type" value="Genomic_DNA"/>
</dbReference>
<dbReference type="AlphaFoldDB" id="A0A4U6VB48"/>